<dbReference type="RefSeq" id="WP_344877788.1">
    <property type="nucleotide sequence ID" value="NZ_BAAAZP010000062.1"/>
</dbReference>
<dbReference type="InterPro" id="IPR050266">
    <property type="entry name" value="AB_hydrolase_sf"/>
</dbReference>
<name>A0ABP7BRL2_9ACTN</name>
<proteinExistence type="inferred from homology"/>
<dbReference type="Gene3D" id="3.40.50.1820">
    <property type="entry name" value="alpha/beta hydrolase"/>
    <property type="match status" value="1"/>
</dbReference>
<dbReference type="EMBL" id="BAAAZP010000062">
    <property type="protein sequence ID" value="GAA3665958.1"/>
    <property type="molecule type" value="Genomic_DNA"/>
</dbReference>
<feature type="domain" description="AB hydrolase-1" evidence="3">
    <location>
        <begin position="20"/>
        <end position="264"/>
    </location>
</feature>
<protein>
    <submittedName>
        <fullName evidence="4">Alpha/beta hydrolase</fullName>
    </submittedName>
</protein>
<dbReference type="PANTHER" id="PTHR43798">
    <property type="entry name" value="MONOACYLGLYCEROL LIPASE"/>
    <property type="match status" value="1"/>
</dbReference>
<dbReference type="PRINTS" id="PR00111">
    <property type="entry name" value="ABHYDROLASE"/>
</dbReference>
<dbReference type="GO" id="GO:0016787">
    <property type="term" value="F:hydrolase activity"/>
    <property type="evidence" value="ECO:0007669"/>
    <property type="project" value="UniProtKB-KW"/>
</dbReference>
<keyword evidence="5" id="KW-1185">Reference proteome</keyword>
<reference evidence="5" key="1">
    <citation type="journal article" date="2019" name="Int. J. Syst. Evol. Microbiol.">
        <title>The Global Catalogue of Microorganisms (GCM) 10K type strain sequencing project: providing services to taxonomists for standard genome sequencing and annotation.</title>
        <authorList>
            <consortium name="The Broad Institute Genomics Platform"/>
            <consortium name="The Broad Institute Genome Sequencing Center for Infectious Disease"/>
            <person name="Wu L."/>
            <person name="Ma J."/>
        </authorList>
    </citation>
    <scope>NUCLEOTIDE SEQUENCE [LARGE SCALE GENOMIC DNA]</scope>
    <source>
        <strain evidence="5">JCM 16904</strain>
    </source>
</reference>
<evidence type="ECO:0000256" key="2">
    <source>
        <dbReference type="ARBA" id="ARBA00022801"/>
    </source>
</evidence>
<dbReference type="PRINTS" id="PR00793">
    <property type="entry name" value="PROAMNOPTASE"/>
</dbReference>
<dbReference type="InterPro" id="IPR002410">
    <property type="entry name" value="Peptidase_S33"/>
</dbReference>
<organism evidence="4 5">
    <name type="scientific">Nonomuraea antimicrobica</name>
    <dbReference type="NCBI Taxonomy" id="561173"/>
    <lineage>
        <taxon>Bacteria</taxon>
        <taxon>Bacillati</taxon>
        <taxon>Actinomycetota</taxon>
        <taxon>Actinomycetes</taxon>
        <taxon>Streptosporangiales</taxon>
        <taxon>Streptosporangiaceae</taxon>
        <taxon>Nonomuraea</taxon>
    </lineage>
</organism>
<dbReference type="PANTHER" id="PTHR43798:SF33">
    <property type="entry name" value="HYDROLASE, PUTATIVE (AFU_ORTHOLOGUE AFUA_2G14860)-RELATED"/>
    <property type="match status" value="1"/>
</dbReference>
<comment type="similarity">
    <text evidence="1">Belongs to the peptidase S33 family.</text>
</comment>
<dbReference type="Proteomes" id="UP001500902">
    <property type="component" value="Unassembled WGS sequence"/>
</dbReference>
<evidence type="ECO:0000259" key="3">
    <source>
        <dbReference type="Pfam" id="PF00561"/>
    </source>
</evidence>
<dbReference type="InterPro" id="IPR029058">
    <property type="entry name" value="AB_hydrolase_fold"/>
</dbReference>
<evidence type="ECO:0000256" key="1">
    <source>
        <dbReference type="ARBA" id="ARBA00010088"/>
    </source>
</evidence>
<sequence>MYVDINGNRLNVEVLGEGENVIIAHHGAPGLGSLTEPRASFGRLADAYRVVVFDARGSGSSGLTGPFSHEQWVADVEALRRWIGAERVVIAGGSYGGFIAMEYAARHPDRVSAVVLRDTSADNANQELATRNAAASSRVAIDRDKLDRIMSGTVRDDDDLRDCWREILPLYDHDFDPVRDRAKVEQRVAATPYHYETHNYAFAVNQPAYDIKHLLPGITAPTLVTVGRHDWITPPECSETIARLIPRAELRIFEKSGHSPQVEEADLWEATVRTFLDGVLGGALGEVRARG</sequence>
<gene>
    <name evidence="4" type="ORF">GCM10022224_032760</name>
</gene>
<evidence type="ECO:0000313" key="4">
    <source>
        <dbReference type="EMBL" id="GAA3665958.1"/>
    </source>
</evidence>
<comment type="caution">
    <text evidence="4">The sequence shown here is derived from an EMBL/GenBank/DDBJ whole genome shotgun (WGS) entry which is preliminary data.</text>
</comment>
<evidence type="ECO:0000313" key="5">
    <source>
        <dbReference type="Proteomes" id="UP001500902"/>
    </source>
</evidence>
<accession>A0ABP7BRL2</accession>
<dbReference type="SUPFAM" id="SSF53474">
    <property type="entry name" value="alpha/beta-Hydrolases"/>
    <property type="match status" value="1"/>
</dbReference>
<dbReference type="InterPro" id="IPR000073">
    <property type="entry name" value="AB_hydrolase_1"/>
</dbReference>
<dbReference type="Pfam" id="PF00561">
    <property type="entry name" value="Abhydrolase_1"/>
    <property type="match status" value="1"/>
</dbReference>
<keyword evidence="2 4" id="KW-0378">Hydrolase</keyword>